<sequence>MSSSETSLTTPLATPVTAPAPQAPVPKPPLTPPDPSRAAWWPTTDLDGFLVRAGEFLHSAPALNTVLLSVTETLRERGLQAYGEGAPLFGTYADADGTVRGAFLWTPPHRVSVSAVGPEAADSLALLLADFGPDLPGVAAERATAEAFARSWRQHTGASAALGMRQRLYRLDTLTPPEPAPPGRDRVATEADRDLLARWYEEFCEALGERPGMAPHAWADSRIVYGGATVWETPDGTPVAMAGATRRVAGQVRVAPVYTPADLRGRGYGGAATVAVTRAALDAGAVEVLLFTDLANPTSNRLYQRLGYRPVGDFAQWDFTRRDFTATATP</sequence>
<evidence type="ECO:0000313" key="4">
    <source>
        <dbReference type="Proteomes" id="UP000322927"/>
    </source>
</evidence>
<dbReference type="AlphaFoldDB" id="A0A5P2C535"/>
<feature type="region of interest" description="Disordered" evidence="1">
    <location>
        <begin position="1"/>
        <end position="37"/>
    </location>
</feature>
<dbReference type="EMBL" id="CP029192">
    <property type="protein sequence ID" value="QES35789.1"/>
    <property type="molecule type" value="Genomic_DNA"/>
</dbReference>
<keyword evidence="3" id="KW-0808">Transferase</keyword>
<feature type="compositionally biased region" description="Low complexity" evidence="1">
    <location>
        <begin position="8"/>
        <end position="20"/>
    </location>
</feature>
<dbReference type="PROSITE" id="PS51186">
    <property type="entry name" value="GNAT"/>
    <property type="match status" value="1"/>
</dbReference>
<dbReference type="Proteomes" id="UP000322927">
    <property type="component" value="Chromosome"/>
</dbReference>
<dbReference type="InterPro" id="IPR000182">
    <property type="entry name" value="GNAT_dom"/>
</dbReference>
<dbReference type="OrthoDB" id="3174529at2"/>
<proteinExistence type="predicted"/>
<accession>A0A5P2C535</accession>
<evidence type="ECO:0000256" key="1">
    <source>
        <dbReference type="SAM" id="MobiDB-lite"/>
    </source>
</evidence>
<dbReference type="GO" id="GO:0016747">
    <property type="term" value="F:acyltransferase activity, transferring groups other than amino-acyl groups"/>
    <property type="evidence" value="ECO:0007669"/>
    <property type="project" value="InterPro"/>
</dbReference>
<dbReference type="Gene3D" id="3.40.630.30">
    <property type="match status" value="1"/>
</dbReference>
<dbReference type="SUPFAM" id="SSF55729">
    <property type="entry name" value="Acyl-CoA N-acyltransferases (Nat)"/>
    <property type="match status" value="1"/>
</dbReference>
<gene>
    <name evidence="3" type="ORF">DEJ48_22330</name>
</gene>
<reference evidence="3 4" key="1">
    <citation type="submission" date="2018-05" db="EMBL/GenBank/DDBJ databases">
        <title>Streptomyces venezuelae.</title>
        <authorList>
            <person name="Kim W."/>
            <person name="Lee N."/>
            <person name="Cho B.-K."/>
        </authorList>
    </citation>
    <scope>NUCLEOTIDE SEQUENCE [LARGE SCALE GENOMIC DNA]</scope>
    <source>
        <strain evidence="3 4">ATCC 14584</strain>
    </source>
</reference>
<dbReference type="Pfam" id="PF00583">
    <property type="entry name" value="Acetyltransf_1"/>
    <property type="match status" value="1"/>
</dbReference>
<feature type="domain" description="N-acetyltransferase" evidence="2">
    <location>
        <begin position="186"/>
        <end position="330"/>
    </location>
</feature>
<dbReference type="InterPro" id="IPR016181">
    <property type="entry name" value="Acyl_CoA_acyltransferase"/>
</dbReference>
<protein>
    <submittedName>
        <fullName evidence="3">GNAT family N-acetyltransferase</fullName>
    </submittedName>
</protein>
<evidence type="ECO:0000259" key="2">
    <source>
        <dbReference type="PROSITE" id="PS51186"/>
    </source>
</evidence>
<evidence type="ECO:0000313" key="3">
    <source>
        <dbReference type="EMBL" id="QES35789.1"/>
    </source>
</evidence>
<name>A0A5P2C535_STRVZ</name>
<organism evidence="3 4">
    <name type="scientific">Streptomyces venezuelae</name>
    <dbReference type="NCBI Taxonomy" id="54571"/>
    <lineage>
        <taxon>Bacteria</taxon>
        <taxon>Bacillati</taxon>
        <taxon>Actinomycetota</taxon>
        <taxon>Actinomycetes</taxon>
        <taxon>Kitasatosporales</taxon>
        <taxon>Streptomycetaceae</taxon>
        <taxon>Streptomyces</taxon>
    </lineage>
</organism>
<feature type="compositionally biased region" description="Pro residues" evidence="1">
    <location>
        <begin position="21"/>
        <end position="35"/>
    </location>
</feature>